<evidence type="ECO:0000313" key="1">
    <source>
        <dbReference type="EMBL" id="AUH73939.1"/>
    </source>
</evidence>
<dbReference type="Proteomes" id="UP000234343">
    <property type="component" value="Chromosome"/>
</dbReference>
<gene>
    <name evidence="1" type="ORF">CAB17_07570</name>
</gene>
<reference evidence="1 2" key="1">
    <citation type="submission" date="2017-12" db="EMBL/GenBank/DDBJ databases">
        <title>Legionella sainthelensi LA01-117, whole genome sequence of a clinical isolate from New Zealand.</title>
        <authorList>
            <person name="Cree S.L."/>
            <person name="Slow S."/>
            <person name="Kennedy M.A."/>
            <person name="Murdoch D.R."/>
            <person name="Biggs P.J."/>
            <person name="Anderson T."/>
        </authorList>
    </citation>
    <scope>NUCLEOTIDE SEQUENCE [LARGE SCALE GENOMIC DNA]</scope>
    <source>
        <strain evidence="1 2">LA01-117</strain>
    </source>
</reference>
<keyword evidence="2" id="KW-1185">Reference proteome</keyword>
<accession>A0A2H5FQV6</accession>
<dbReference type="KEGG" id="lsh:CAB17_07570"/>
<proteinExistence type="predicted"/>
<organism evidence="1 2">
    <name type="scientific">Legionella sainthelensi</name>
    <dbReference type="NCBI Taxonomy" id="28087"/>
    <lineage>
        <taxon>Bacteria</taxon>
        <taxon>Pseudomonadati</taxon>
        <taxon>Pseudomonadota</taxon>
        <taxon>Gammaproteobacteria</taxon>
        <taxon>Legionellales</taxon>
        <taxon>Legionellaceae</taxon>
        <taxon>Legionella</taxon>
    </lineage>
</organism>
<evidence type="ECO:0008006" key="3">
    <source>
        <dbReference type="Google" id="ProtNLM"/>
    </source>
</evidence>
<dbReference type="AlphaFoldDB" id="A0A2H5FQV6"/>
<dbReference type="EMBL" id="CP025491">
    <property type="protein sequence ID" value="AUH73939.1"/>
    <property type="molecule type" value="Genomic_DNA"/>
</dbReference>
<name>A0A2H5FQV6_9GAMM</name>
<protein>
    <recommendedName>
        <fullName evidence="3">SidC homolog</fullName>
    </recommendedName>
</protein>
<sequence length="295" mass="34270">MQFHLAPSQNLSTSDWVNLSMISNKHRTLFKPLVDIYQLLHYAVRGQYDEIKKLLKKDINLMLKRERVVDLSGREFQSISGFEYALWALDKHMWTMMLECMPKDEEGKKVLAELLFQYDKVCTEGVTYSLDGKTITENHFDFQGTIIKELQIQYDSLHAPELDWDTINQQWIKGVGGAQKKLPMHVVYEYCSTDFLFNPPPKFTSRPQSSMKLYNHRTSKYEDWYAIDSKLGIDFTAHKGENHYGATATFGAVGGHTELDAMKALYEIRINEFFEFKSQATAYLEYDNQLVALLI</sequence>
<evidence type="ECO:0000313" key="2">
    <source>
        <dbReference type="Proteomes" id="UP000234343"/>
    </source>
</evidence>